<dbReference type="PANTHER" id="PTHR13812">
    <property type="entry name" value="KETIMINE REDUCTASE MU-CRYSTALLIN"/>
    <property type="match status" value="1"/>
</dbReference>
<protein>
    <submittedName>
        <fullName evidence="1">Ornithine cyclodeaminase family protein</fullName>
        <ecNumber evidence="1">4.3.1.12</ecNumber>
    </submittedName>
</protein>
<gene>
    <name evidence="1" type="ORF">DK843_06395</name>
</gene>
<dbReference type="GO" id="GO:0008473">
    <property type="term" value="F:ornithine cyclodeaminase activity"/>
    <property type="evidence" value="ECO:0007669"/>
    <property type="project" value="UniProtKB-EC"/>
</dbReference>
<dbReference type="Gene3D" id="3.30.1780.10">
    <property type="entry name" value="ornithine cyclodeaminase, domain 1"/>
    <property type="match status" value="1"/>
</dbReference>
<sequence>MKLLDKNAIIARFDADRALARVKAGFIAYSRGQVQSAPVQNFHFAGANGDCCVKSAHIAGEEALVVKISTGFYDNPSRGLPSNDGLVLALSATDGRVLALLQDQGWLTTMRTALAGRLVAGLLAPSRVEAIGLLGAGEQARAQLEQLRAVTDCREVRVWSRQPEQAAAFCAFAAQLGFRALAAADPRAVAAEANLIVTATPSRGPLLQRGWLRPGTHITALGADGPGKQELDPAIVAEADIVAVDSLEQCAAYGEASHAVRAGLRDPSSLIELGAALAAGGRLRQDAQQITLADLTGIAAQDAAIAASVLGGGAQS</sequence>
<dbReference type="Pfam" id="PF02423">
    <property type="entry name" value="OCD_Mu_crystall"/>
    <property type="match status" value="1"/>
</dbReference>
<proteinExistence type="predicted"/>
<dbReference type="SUPFAM" id="SSF51735">
    <property type="entry name" value="NAD(P)-binding Rossmann-fold domains"/>
    <property type="match status" value="1"/>
</dbReference>
<dbReference type="InterPro" id="IPR023401">
    <property type="entry name" value="ODC_N"/>
</dbReference>
<dbReference type="GO" id="GO:0005737">
    <property type="term" value="C:cytoplasm"/>
    <property type="evidence" value="ECO:0007669"/>
    <property type="project" value="TreeGrafter"/>
</dbReference>
<keyword evidence="1" id="KW-0456">Lyase</keyword>
<evidence type="ECO:0000313" key="2">
    <source>
        <dbReference type="Proteomes" id="UP000252038"/>
    </source>
</evidence>
<dbReference type="KEGG" id="chrb:DK843_06395"/>
<dbReference type="Proteomes" id="UP000252038">
    <property type="component" value="Chromosome"/>
</dbReference>
<organism evidence="1 2">
    <name type="scientific">Chromobacterium phragmitis</name>
    <dbReference type="NCBI Taxonomy" id="2202141"/>
    <lineage>
        <taxon>Bacteria</taxon>
        <taxon>Pseudomonadati</taxon>
        <taxon>Pseudomonadota</taxon>
        <taxon>Betaproteobacteria</taxon>
        <taxon>Neisseriales</taxon>
        <taxon>Chromobacteriaceae</taxon>
        <taxon>Chromobacterium</taxon>
    </lineage>
</organism>
<dbReference type="EC" id="4.3.1.12" evidence="1"/>
<dbReference type="AlphaFoldDB" id="A0A344UFB2"/>
<reference evidence="1 2" key="1">
    <citation type="submission" date="2018-05" db="EMBL/GenBank/DDBJ databases">
        <title>Genome sequencing, assembly and analysis of the novel insecticidal bacterium, Chromobacterium phragmitis.</title>
        <authorList>
            <person name="Sparks M.E."/>
            <person name="Blackburn M.B."/>
            <person name="Gundersen-Rindal D.E."/>
        </authorList>
    </citation>
    <scope>NUCLEOTIDE SEQUENCE [LARGE SCALE GENOMIC DNA]</scope>
    <source>
        <strain evidence="1">IIBBL 274-1</strain>
    </source>
</reference>
<dbReference type="PIRSF" id="PIRSF001439">
    <property type="entry name" value="CryM"/>
    <property type="match status" value="1"/>
</dbReference>
<accession>A0A344UFB2</accession>
<dbReference type="InterPro" id="IPR003462">
    <property type="entry name" value="ODC_Mu_crystall"/>
</dbReference>
<dbReference type="EMBL" id="CP029554">
    <property type="protein sequence ID" value="AXE33960.1"/>
    <property type="molecule type" value="Genomic_DNA"/>
</dbReference>
<name>A0A344UFB2_9NEIS</name>
<dbReference type="PANTHER" id="PTHR13812:SF19">
    <property type="entry name" value="KETIMINE REDUCTASE MU-CRYSTALLIN"/>
    <property type="match status" value="1"/>
</dbReference>
<dbReference type="Gene3D" id="3.40.50.720">
    <property type="entry name" value="NAD(P)-binding Rossmann-like Domain"/>
    <property type="match status" value="1"/>
</dbReference>
<evidence type="ECO:0000313" key="1">
    <source>
        <dbReference type="EMBL" id="AXE33960.1"/>
    </source>
</evidence>
<dbReference type="RefSeq" id="WP_114072827.1">
    <property type="nucleotide sequence ID" value="NZ_CP029554.1"/>
</dbReference>
<dbReference type="NCBIfam" id="NF005296">
    <property type="entry name" value="PRK06823.1"/>
    <property type="match status" value="1"/>
</dbReference>
<dbReference type="InterPro" id="IPR036291">
    <property type="entry name" value="NAD(P)-bd_dom_sf"/>
</dbReference>